<organism evidence="1 2">
    <name type="scientific">Opisthorchis viverrini</name>
    <name type="common">Southeast Asian liver fluke</name>
    <dbReference type="NCBI Taxonomy" id="6198"/>
    <lineage>
        <taxon>Eukaryota</taxon>
        <taxon>Metazoa</taxon>
        <taxon>Spiralia</taxon>
        <taxon>Lophotrochozoa</taxon>
        <taxon>Platyhelminthes</taxon>
        <taxon>Trematoda</taxon>
        <taxon>Digenea</taxon>
        <taxon>Opisthorchiida</taxon>
        <taxon>Opisthorchiata</taxon>
        <taxon>Opisthorchiidae</taxon>
        <taxon>Opisthorchis</taxon>
    </lineage>
</organism>
<evidence type="ECO:0000313" key="2">
    <source>
        <dbReference type="Proteomes" id="UP000054324"/>
    </source>
</evidence>
<dbReference type="CTD" id="20326879"/>
<feature type="non-terminal residue" evidence="1">
    <location>
        <position position="230"/>
    </location>
</feature>
<gene>
    <name evidence="1" type="ORF">T265_12711</name>
</gene>
<dbReference type="KEGG" id="ovi:T265_12711"/>
<keyword evidence="2" id="KW-1185">Reference proteome</keyword>
<evidence type="ECO:0000313" key="1">
    <source>
        <dbReference type="EMBL" id="KER33000.1"/>
    </source>
</evidence>
<reference evidence="1 2" key="1">
    <citation type="submission" date="2013-11" db="EMBL/GenBank/DDBJ databases">
        <title>Opisthorchis viverrini - life in the bile duct.</title>
        <authorList>
            <person name="Young N.D."/>
            <person name="Nagarajan N."/>
            <person name="Lin S.J."/>
            <person name="Korhonen P.K."/>
            <person name="Jex A.R."/>
            <person name="Hall R.S."/>
            <person name="Safavi-Hemami H."/>
            <person name="Kaewkong W."/>
            <person name="Bertrand D."/>
            <person name="Gao S."/>
            <person name="Seet Q."/>
            <person name="Wongkham S."/>
            <person name="Teh B.T."/>
            <person name="Wongkham C."/>
            <person name="Intapan P.M."/>
            <person name="Maleewong W."/>
            <person name="Yang X."/>
            <person name="Hu M."/>
            <person name="Wang Z."/>
            <person name="Hofmann A."/>
            <person name="Sternberg P.W."/>
            <person name="Tan P."/>
            <person name="Wang J."/>
            <person name="Gasser R.B."/>
        </authorList>
    </citation>
    <scope>NUCLEOTIDE SEQUENCE [LARGE SCALE GENOMIC DNA]</scope>
</reference>
<proteinExistence type="predicted"/>
<dbReference type="OrthoDB" id="527344at2759"/>
<name>A0A075AB04_OPIVI</name>
<dbReference type="RefSeq" id="XP_009163325.1">
    <property type="nucleotide sequence ID" value="XM_009165061.1"/>
</dbReference>
<dbReference type="STRING" id="6198.A0A075AB04"/>
<dbReference type="GeneID" id="20326879"/>
<sequence length="230" mass="26658">MWNEQAVDFKTILFQADDLFKDRIRPTRIPEAIDLFKIDRIHEGCSGQVIATGTAVLRTHELYKWNQLDMVNLVDSFNELMEDKLPFEFDVVPILRDRSAVASFRCLTAMLREGSTRAGILPGCPSLNKESREAEAVFEPRTVRHHCVHIQTILPYGSETWPLRAEDVTRLSVFDHRCLRSIARIWWEHRSSNAEVCRMVFGGNYSPSIDELITLHRLRWLGHVLRMPVD</sequence>
<dbReference type="Proteomes" id="UP000054324">
    <property type="component" value="Unassembled WGS sequence"/>
</dbReference>
<dbReference type="EMBL" id="KL596629">
    <property type="protein sequence ID" value="KER33000.1"/>
    <property type="molecule type" value="Genomic_DNA"/>
</dbReference>
<accession>A0A075AB04</accession>
<protein>
    <submittedName>
        <fullName evidence="1">Uncharacterized protein</fullName>
    </submittedName>
</protein>
<dbReference type="AlphaFoldDB" id="A0A075AB04"/>